<comment type="similarity">
    <text evidence="1">Belongs to the peptidase M24B family.</text>
</comment>
<keyword evidence="8" id="KW-1185">Reference proteome</keyword>
<accession>A0ABY4XAL3</accession>
<dbReference type="InterPro" id="IPR036005">
    <property type="entry name" value="Creatinase/aminopeptidase-like"/>
</dbReference>
<dbReference type="Pfam" id="PF16189">
    <property type="entry name" value="Creatinase_N_2"/>
    <property type="match status" value="1"/>
</dbReference>
<evidence type="ECO:0000313" key="8">
    <source>
        <dbReference type="Proteomes" id="UP001056937"/>
    </source>
</evidence>
<evidence type="ECO:0000256" key="3">
    <source>
        <dbReference type="ARBA" id="ARBA00022801"/>
    </source>
</evidence>
<sequence length="592" mass="62692">MNRLGALRQLLETEGLDGLIVPKQDEHLIREVAADAERLRWLTGFTGSAGTALVLRDQALLFVDGRYITQAAREVAEADWTLVHSIRTPLATWLGDTLPAGVRLGYAPRFHAIADAEALGRAAARAGATLVALDQSPIDRLWQDRPSVTPRPVRIHPIAFAGEPSEAKRHRLAADLGRQSADAAIVTALESIAWLFNIRGDDLADTPVARAAAILDAGGRATLFLADPAPSPALRDHLGAEVTIAALADFAGALDALGMAGRAVLVAAQGTNAWIKQRLETAGATIRLGADPCLLPRALKNPVELAGARAAHLRDGVALVRFLAWLKSGAGGPSLDEIGAQERLRAFRAEGAHFTGLSFPSISAAGPNAALMHYSAAPDTVLPLADHPLYLIDSGGQYLDGTTDVTRTVAIGMPDAAMRRAFTLVLKGHIALARARFPLGTSGAQLDVLARQPLWREGLDFDHGTGHGVGAYLCVHEGPQGISASNRERLQPGMILSNEPGYYEVGAFGMRFENLMAVREDGALAGSGTPLLAFETLTLAPIERALIAVERLDADEIAWIDAYHAEVAARLTPLLDPATAAWLAAECRPLAG</sequence>
<dbReference type="EMBL" id="CP084930">
    <property type="protein sequence ID" value="USI73776.1"/>
    <property type="molecule type" value="Genomic_DNA"/>
</dbReference>
<dbReference type="CDD" id="cd01085">
    <property type="entry name" value="APP"/>
    <property type="match status" value="1"/>
</dbReference>
<feature type="domain" description="Peptidase M24 C-terminal" evidence="6">
    <location>
        <begin position="531"/>
        <end position="590"/>
    </location>
</feature>
<evidence type="ECO:0000259" key="6">
    <source>
        <dbReference type="Pfam" id="PF16188"/>
    </source>
</evidence>
<dbReference type="InterPro" id="IPR050422">
    <property type="entry name" value="X-Pro_aminopeptidase_P"/>
</dbReference>
<dbReference type="PANTHER" id="PTHR43763:SF6">
    <property type="entry name" value="XAA-PRO AMINOPEPTIDASE 1"/>
    <property type="match status" value="1"/>
</dbReference>
<keyword evidence="7" id="KW-0645">Protease</keyword>
<evidence type="ECO:0000259" key="4">
    <source>
        <dbReference type="Pfam" id="PF00557"/>
    </source>
</evidence>
<dbReference type="InterPro" id="IPR029149">
    <property type="entry name" value="Creatin/AminoP/Spt16_N"/>
</dbReference>
<dbReference type="RefSeq" id="WP_252167582.1">
    <property type="nucleotide sequence ID" value="NZ_CP084930.1"/>
</dbReference>
<dbReference type="InterPro" id="IPR000994">
    <property type="entry name" value="Pept_M24"/>
</dbReference>
<dbReference type="Proteomes" id="UP001056937">
    <property type="component" value="Chromosome 1"/>
</dbReference>
<dbReference type="Pfam" id="PF00557">
    <property type="entry name" value="Peptidase_M24"/>
    <property type="match status" value="1"/>
</dbReference>
<gene>
    <name evidence="7" type="ORF">LHA26_04725</name>
</gene>
<protein>
    <submittedName>
        <fullName evidence="7">Aminopeptidase P family protein</fullName>
    </submittedName>
</protein>
<name>A0ABY4XAL3_9SPHN</name>
<evidence type="ECO:0000313" key="7">
    <source>
        <dbReference type="EMBL" id="USI73776.1"/>
    </source>
</evidence>
<reference evidence="7" key="1">
    <citation type="journal article" date="2022" name="Toxins">
        <title>Genomic Analysis of Sphingopyxis sp. USTB-05 for Biodegrading Cyanobacterial Hepatotoxins.</title>
        <authorList>
            <person name="Liu C."/>
            <person name="Xu Q."/>
            <person name="Zhao Z."/>
            <person name="Zhang H."/>
            <person name="Liu X."/>
            <person name="Yin C."/>
            <person name="Liu Y."/>
            <person name="Yan H."/>
        </authorList>
    </citation>
    <scope>NUCLEOTIDE SEQUENCE</scope>
    <source>
        <strain evidence="7">NBD5</strain>
    </source>
</reference>
<dbReference type="Gene3D" id="3.90.230.10">
    <property type="entry name" value="Creatinase/methionine aminopeptidase superfamily"/>
    <property type="match status" value="1"/>
</dbReference>
<dbReference type="Gene3D" id="3.40.350.10">
    <property type="entry name" value="Creatinase/prolidase N-terminal domain"/>
    <property type="match status" value="2"/>
</dbReference>
<feature type="domain" description="Creatinase N-terminal" evidence="5">
    <location>
        <begin position="3"/>
        <end position="134"/>
    </location>
</feature>
<dbReference type="SUPFAM" id="SSF55920">
    <property type="entry name" value="Creatinase/aminopeptidase"/>
    <property type="match status" value="1"/>
</dbReference>
<dbReference type="InterPro" id="IPR033740">
    <property type="entry name" value="Pept_M24B"/>
</dbReference>
<dbReference type="GO" id="GO:0004177">
    <property type="term" value="F:aminopeptidase activity"/>
    <property type="evidence" value="ECO:0007669"/>
    <property type="project" value="UniProtKB-KW"/>
</dbReference>
<organism evidence="7 8">
    <name type="scientific">Sphingomonas morindae</name>
    <dbReference type="NCBI Taxonomy" id="1541170"/>
    <lineage>
        <taxon>Bacteria</taxon>
        <taxon>Pseudomonadati</taxon>
        <taxon>Pseudomonadota</taxon>
        <taxon>Alphaproteobacteria</taxon>
        <taxon>Sphingomonadales</taxon>
        <taxon>Sphingomonadaceae</taxon>
        <taxon>Sphingomonas</taxon>
    </lineage>
</organism>
<dbReference type="Pfam" id="PF16188">
    <property type="entry name" value="Peptidase_M24_C"/>
    <property type="match status" value="1"/>
</dbReference>
<dbReference type="PANTHER" id="PTHR43763">
    <property type="entry name" value="XAA-PRO AMINOPEPTIDASE 1"/>
    <property type="match status" value="1"/>
</dbReference>
<dbReference type="InterPro" id="IPR032416">
    <property type="entry name" value="Peptidase_M24_C"/>
</dbReference>
<feature type="domain" description="Peptidase M24" evidence="4">
    <location>
        <begin position="308"/>
        <end position="520"/>
    </location>
</feature>
<evidence type="ECO:0000259" key="5">
    <source>
        <dbReference type="Pfam" id="PF01321"/>
    </source>
</evidence>
<keyword evidence="7" id="KW-0031">Aminopeptidase</keyword>
<dbReference type="Pfam" id="PF01321">
    <property type="entry name" value="Creatinase_N"/>
    <property type="match status" value="1"/>
</dbReference>
<proteinExistence type="inferred from homology"/>
<dbReference type="SUPFAM" id="SSF53092">
    <property type="entry name" value="Creatinase/prolidase N-terminal domain"/>
    <property type="match status" value="1"/>
</dbReference>
<evidence type="ECO:0000256" key="1">
    <source>
        <dbReference type="ARBA" id="ARBA00008766"/>
    </source>
</evidence>
<keyword evidence="3" id="KW-0378">Hydrolase</keyword>
<keyword evidence="2" id="KW-0479">Metal-binding</keyword>
<evidence type="ECO:0000256" key="2">
    <source>
        <dbReference type="ARBA" id="ARBA00022723"/>
    </source>
</evidence>
<dbReference type="InterPro" id="IPR000587">
    <property type="entry name" value="Creatinase_N"/>
</dbReference>